<dbReference type="InterPro" id="IPR011109">
    <property type="entry name" value="DNA_bind_recombinase_dom"/>
</dbReference>
<evidence type="ECO:0000256" key="1">
    <source>
        <dbReference type="SAM" id="MobiDB-lite"/>
    </source>
</evidence>
<dbReference type="AlphaFoldDB" id="A0A6I6DAY2"/>
<keyword evidence="5" id="KW-1185">Reference proteome</keyword>
<evidence type="ECO:0000259" key="3">
    <source>
        <dbReference type="PROSITE" id="PS51737"/>
    </source>
</evidence>
<evidence type="ECO:0000313" key="4">
    <source>
        <dbReference type="EMBL" id="QGT99489.1"/>
    </source>
</evidence>
<organism evidence="4 5">
    <name type="scientific">Candidatus Syntrophocurvum alkaliphilum</name>
    <dbReference type="NCBI Taxonomy" id="2293317"/>
    <lineage>
        <taxon>Bacteria</taxon>
        <taxon>Bacillati</taxon>
        <taxon>Bacillota</taxon>
        <taxon>Clostridia</taxon>
        <taxon>Eubacteriales</taxon>
        <taxon>Syntrophomonadaceae</taxon>
        <taxon>Candidatus Syntrophocurvum</taxon>
    </lineage>
</organism>
<dbReference type="PANTHER" id="PTHR30461">
    <property type="entry name" value="DNA-INVERTASE FROM LAMBDOID PROPHAGE"/>
    <property type="match status" value="1"/>
</dbReference>
<dbReference type="InterPro" id="IPR050639">
    <property type="entry name" value="SSR_resolvase"/>
</dbReference>
<dbReference type="SUPFAM" id="SSF53041">
    <property type="entry name" value="Resolvase-like"/>
    <property type="match status" value="1"/>
</dbReference>
<dbReference type="CDD" id="cd00338">
    <property type="entry name" value="Ser_Recombinase"/>
    <property type="match status" value="1"/>
</dbReference>
<sequence>MRVRVIEPKEKTLKKRKTCAYARVSTDSEKQGESLENQVSYYENLITSNPKYEFIGVFADQGITGTTENRPEFQKMLEFCRQGKIDLIITKSISRFARNTTVMLQTVRELKEIGVEVRFEKENINTLSGDGELMLTVLSSFAEEESRSVSENIKWRYHKKFKNGELVINTNRFLGYDKDENGDLIINEKEASIVRRIFQEYLSGKGTFKIAKLFNQEGIPTVTGSKWNETTILAVLKNEKYKGDAILQKTFIMNHLNKLKKKNIGQLDSYYIEENHPVIIPKEMWDKVQNEIKNRAEAKGIYAGTNKYQNRYQLTGLLYCNKCKATLRRRTWNSKHACRKIVWQCSNYIKNGKDACTGISIDDETISKVNIQEPTFVEEVIKNGKKHYSYTRKGEQDKSSSGINNTEKENGSLLQGINRPIRTVIKL</sequence>
<dbReference type="Gene3D" id="3.40.50.1390">
    <property type="entry name" value="Resolvase, N-terminal catalytic domain"/>
    <property type="match status" value="1"/>
</dbReference>
<dbReference type="KEGG" id="salq:SYNTR_0896"/>
<dbReference type="RefSeq" id="WP_197079198.1">
    <property type="nucleotide sequence ID" value="NZ_CP046457.1"/>
</dbReference>
<dbReference type="GO" id="GO:0003677">
    <property type="term" value="F:DNA binding"/>
    <property type="evidence" value="ECO:0007669"/>
    <property type="project" value="InterPro"/>
</dbReference>
<dbReference type="Pfam" id="PF00239">
    <property type="entry name" value="Resolvase"/>
    <property type="match status" value="1"/>
</dbReference>
<proteinExistence type="predicted"/>
<dbReference type="InterPro" id="IPR025827">
    <property type="entry name" value="Zn_ribbon_recom_dom"/>
</dbReference>
<dbReference type="Pfam" id="PF13408">
    <property type="entry name" value="Zn_ribbon_recom"/>
    <property type="match status" value="1"/>
</dbReference>
<feature type="region of interest" description="Disordered" evidence="1">
    <location>
        <begin position="391"/>
        <end position="411"/>
    </location>
</feature>
<name>A0A6I6DAY2_9FIRM</name>
<dbReference type="InterPro" id="IPR006119">
    <property type="entry name" value="Resolv_N"/>
</dbReference>
<gene>
    <name evidence="4" type="ORF">SYNTR_0896</name>
</gene>
<dbReference type="InterPro" id="IPR036162">
    <property type="entry name" value="Resolvase-like_N_sf"/>
</dbReference>
<accession>A0A6I6DAY2</accession>
<reference evidence="5" key="1">
    <citation type="journal article" date="2019" name="Microbiology">
        <title>Complete Genome Sequence of an Uncultured Bacterium of the Candidate Phylum Bipolaricaulota.</title>
        <authorList>
            <person name="Kadnikov V.V."/>
            <person name="Mardanov A.V."/>
            <person name="Beletsky A.V."/>
            <person name="Frank Y.A."/>
            <person name="Karnachuk O.V."/>
            <person name="Ravin N.V."/>
        </authorList>
    </citation>
    <scope>NUCLEOTIDE SEQUENCE [LARGE SCALE GENOMIC DNA]</scope>
</reference>
<evidence type="ECO:0000259" key="2">
    <source>
        <dbReference type="PROSITE" id="PS51736"/>
    </source>
</evidence>
<evidence type="ECO:0000313" key="5">
    <source>
        <dbReference type="Proteomes" id="UP000426444"/>
    </source>
</evidence>
<dbReference type="Proteomes" id="UP000426444">
    <property type="component" value="Chromosome"/>
</dbReference>
<dbReference type="InterPro" id="IPR038109">
    <property type="entry name" value="DNA_bind_recomb_sf"/>
</dbReference>
<dbReference type="GO" id="GO:0000150">
    <property type="term" value="F:DNA strand exchange activity"/>
    <property type="evidence" value="ECO:0007669"/>
    <property type="project" value="InterPro"/>
</dbReference>
<dbReference type="EMBL" id="CP046457">
    <property type="protein sequence ID" value="QGT99489.1"/>
    <property type="molecule type" value="Genomic_DNA"/>
</dbReference>
<dbReference type="SMART" id="SM00857">
    <property type="entry name" value="Resolvase"/>
    <property type="match status" value="1"/>
</dbReference>
<dbReference type="PROSITE" id="PS51737">
    <property type="entry name" value="RECOMBINASE_DNA_BIND"/>
    <property type="match status" value="1"/>
</dbReference>
<dbReference type="Gene3D" id="3.90.1750.20">
    <property type="entry name" value="Putative Large Serine Recombinase, Chain B, Domain 2"/>
    <property type="match status" value="1"/>
</dbReference>
<dbReference type="PROSITE" id="PS51736">
    <property type="entry name" value="RECOMBINASES_3"/>
    <property type="match status" value="1"/>
</dbReference>
<dbReference type="PANTHER" id="PTHR30461:SF23">
    <property type="entry name" value="DNA RECOMBINASE-RELATED"/>
    <property type="match status" value="1"/>
</dbReference>
<feature type="domain" description="Recombinase" evidence="3">
    <location>
        <begin position="173"/>
        <end position="298"/>
    </location>
</feature>
<protein>
    <submittedName>
        <fullName evidence="4">Site-specific recombinase</fullName>
    </submittedName>
</protein>
<feature type="domain" description="Resolvase/invertase-type recombinase catalytic" evidence="2">
    <location>
        <begin position="17"/>
        <end position="164"/>
    </location>
</feature>
<dbReference type="Pfam" id="PF07508">
    <property type="entry name" value="Recombinase"/>
    <property type="match status" value="1"/>
</dbReference>